<sequence>MKQIDKDIYMLSASKTAVIFGSDKQSLSTPKTQKNSSDTDKYSSWGDNNLYPQEFTKKLNKTGAAIGGLEVLISAHYGLGFRLYQDLETEGGVTTRERLRTAFPEINTFFKNCRWDVAMAEIIEDFETYGIAFVEYLLSPNCDKIVSIKRQQAPFCRLSVPDKNGFVNKVYINTTWDDTLNEKLTVEVPFFSDIHNVESLKDYCKEKKITKFIVPVMRPLTTEKNYPKVKWHSSFYNGWVDVVLSVPAFKKYMFENQLNLKYVIYIADDFFLHKFGREEWQEMPQEKREAARQETIKAIDEHMSGNQSAGRSFVSPYFRDQNNNLIKGIEVIPIDDKIKDGNFLPDASAGNSEILFPMGVDPCLLGAGIPGGKNLSGSGSDKREAYTILSTRMPVKRLRTLEVFERIRDWNGWDETLYGNFPNINLTTLDKNPNGQQTIVN</sequence>
<proteinExistence type="predicted"/>
<dbReference type="RefSeq" id="WP_111972581.1">
    <property type="nucleotide sequence ID" value="NZ_UAVS01000005.1"/>
</dbReference>
<evidence type="ECO:0000313" key="1">
    <source>
        <dbReference type="EMBL" id="SQA93818.1"/>
    </source>
</evidence>
<organism evidence="1 2">
    <name type="scientific">Capnocytophaga ochracea</name>
    <dbReference type="NCBI Taxonomy" id="1018"/>
    <lineage>
        <taxon>Bacteria</taxon>
        <taxon>Pseudomonadati</taxon>
        <taxon>Bacteroidota</taxon>
        <taxon>Flavobacteriia</taxon>
        <taxon>Flavobacteriales</taxon>
        <taxon>Flavobacteriaceae</taxon>
        <taxon>Capnocytophaga</taxon>
    </lineage>
</organism>
<reference evidence="1 2" key="1">
    <citation type="submission" date="2018-06" db="EMBL/GenBank/DDBJ databases">
        <authorList>
            <consortium name="Pathogen Informatics"/>
            <person name="Doyle S."/>
        </authorList>
    </citation>
    <scope>NUCLEOTIDE SEQUENCE [LARGE SCALE GENOMIC DNA]</scope>
    <source>
        <strain evidence="1 2">NCTC11545</strain>
    </source>
</reference>
<dbReference type="AlphaFoldDB" id="A0A2X2SND2"/>
<dbReference type="Proteomes" id="UP000250169">
    <property type="component" value="Unassembled WGS sequence"/>
</dbReference>
<protein>
    <submittedName>
        <fullName evidence="1">Uncharacterized protein</fullName>
    </submittedName>
</protein>
<gene>
    <name evidence="1" type="ORF">NCTC11545_01195</name>
</gene>
<accession>A0A2X2SND2</accession>
<evidence type="ECO:0000313" key="2">
    <source>
        <dbReference type="Proteomes" id="UP000250169"/>
    </source>
</evidence>
<name>A0A2X2SND2_CAPOC</name>
<dbReference type="EMBL" id="UAVS01000005">
    <property type="protein sequence ID" value="SQA93818.1"/>
    <property type="molecule type" value="Genomic_DNA"/>
</dbReference>